<dbReference type="Proteomes" id="UP000626697">
    <property type="component" value="Unassembled WGS sequence"/>
</dbReference>
<feature type="domain" description="PilZ" evidence="1">
    <location>
        <begin position="98"/>
        <end position="207"/>
    </location>
</feature>
<protein>
    <submittedName>
        <fullName evidence="3">C-di-GMP-binding flagellar brake protein YcgR</fullName>
    </submittedName>
</protein>
<dbReference type="InterPro" id="IPR009926">
    <property type="entry name" value="T3SS_YcgR_PilZN"/>
</dbReference>
<comment type="caution">
    <text evidence="3">The sequence shown here is derived from an EMBL/GenBank/DDBJ whole genome shotgun (WGS) entry which is preliminary data.</text>
</comment>
<dbReference type="Pfam" id="PF12945">
    <property type="entry name" value="PilZNR"/>
    <property type="match status" value="1"/>
</dbReference>
<organism evidence="3 4">
    <name type="scientific">Peribacillus huizhouensis</name>
    <dbReference type="NCBI Taxonomy" id="1501239"/>
    <lineage>
        <taxon>Bacteria</taxon>
        <taxon>Bacillati</taxon>
        <taxon>Bacillota</taxon>
        <taxon>Bacilli</taxon>
        <taxon>Bacillales</taxon>
        <taxon>Bacillaceae</taxon>
        <taxon>Peribacillus</taxon>
    </lineage>
</organism>
<keyword evidence="4" id="KW-1185">Reference proteome</keyword>
<dbReference type="InterPro" id="IPR009875">
    <property type="entry name" value="PilZ_domain"/>
</dbReference>
<evidence type="ECO:0000313" key="4">
    <source>
        <dbReference type="Proteomes" id="UP000626697"/>
    </source>
</evidence>
<feature type="domain" description="Type III secretion system flagellar brake protein YcgR PilZN" evidence="2">
    <location>
        <begin position="3"/>
        <end position="88"/>
    </location>
</feature>
<gene>
    <name evidence="3" type="ORF">HNP81_002514</name>
</gene>
<keyword evidence="3" id="KW-0966">Cell projection</keyword>
<reference evidence="3 4" key="1">
    <citation type="submission" date="2020-08" db="EMBL/GenBank/DDBJ databases">
        <title>Genomic Encyclopedia of Type Strains, Phase IV (KMG-IV): sequencing the most valuable type-strain genomes for metagenomic binning, comparative biology and taxonomic classification.</title>
        <authorList>
            <person name="Goeker M."/>
        </authorList>
    </citation>
    <scope>NUCLEOTIDE SEQUENCE [LARGE SCALE GENOMIC DNA]</scope>
    <source>
        <strain evidence="3 4">DSM 105481</strain>
    </source>
</reference>
<dbReference type="EMBL" id="JACJHX010000007">
    <property type="protein sequence ID" value="MBA9027224.1"/>
    <property type="molecule type" value="Genomic_DNA"/>
</dbReference>
<dbReference type="RefSeq" id="WP_182502802.1">
    <property type="nucleotide sequence ID" value="NZ_JACJHX010000007.1"/>
</dbReference>
<accession>A0ABR6CQA5</accession>
<keyword evidence="3" id="KW-0969">Cilium</keyword>
<evidence type="ECO:0000259" key="1">
    <source>
        <dbReference type="Pfam" id="PF07238"/>
    </source>
</evidence>
<dbReference type="Gene3D" id="2.40.10.220">
    <property type="entry name" value="predicted glycosyltransferase like domains"/>
    <property type="match status" value="1"/>
</dbReference>
<proteinExistence type="predicted"/>
<dbReference type="Pfam" id="PF07238">
    <property type="entry name" value="PilZ"/>
    <property type="match status" value="1"/>
</dbReference>
<keyword evidence="3" id="KW-0282">Flagellum</keyword>
<sequence length="218" mass="25021">MINIGDALLIKPRFSMTEETYKAMVVEIEDGGLFIDYPVNVETGKIAFLPDGMQLEITITDSEQMVHIFDSEVLGRIRARIPMIQLLLPPENTFIRIQRRQFVRLDVSVDAAVHPEKNEFSPFKTITEDISAGGAAIRLPRNIEIKGTSNVKIWLCLPLKSGEIHYLCLKGRITRFNEQYKGKNILSVQFFETTDTDTQLIMRFIFEKQMELKKRGLI</sequence>
<dbReference type="SUPFAM" id="SSF141371">
    <property type="entry name" value="PilZ domain-like"/>
    <property type="match status" value="1"/>
</dbReference>
<evidence type="ECO:0000313" key="3">
    <source>
        <dbReference type="EMBL" id="MBA9027224.1"/>
    </source>
</evidence>
<name>A0ABR6CQA5_9BACI</name>
<evidence type="ECO:0000259" key="2">
    <source>
        <dbReference type="Pfam" id="PF12945"/>
    </source>
</evidence>